<dbReference type="Pfam" id="PF26026">
    <property type="entry name" value="RNA_hel_CTD"/>
    <property type="match status" value="1"/>
</dbReference>
<dbReference type="Proteomes" id="UP000243459">
    <property type="component" value="Chromosome 2"/>
</dbReference>
<name>A0A5P1FJB5_ASPOF</name>
<dbReference type="EMBL" id="CM007382">
    <property type="protein sequence ID" value="ONK77487.1"/>
    <property type="molecule type" value="Genomic_DNA"/>
</dbReference>
<evidence type="ECO:0000256" key="1">
    <source>
        <dbReference type="ARBA" id="ARBA00022801"/>
    </source>
</evidence>
<evidence type="ECO:0000256" key="2">
    <source>
        <dbReference type="ARBA" id="ARBA00022806"/>
    </source>
</evidence>
<keyword evidence="2" id="KW-0547">Nucleotide-binding</keyword>
<sequence length="67" mass="7460">TGTVLIDNWLKLNAPAQTAVLFKELRVTLDAILRGLIRKPQISIIANNEVVRSIIHLLLEEDKVQGS</sequence>
<evidence type="ECO:0000313" key="5">
    <source>
        <dbReference type="Proteomes" id="UP000243459"/>
    </source>
</evidence>
<accession>A0A5P1FJB5</accession>
<evidence type="ECO:0000259" key="3">
    <source>
        <dbReference type="Pfam" id="PF26026"/>
    </source>
</evidence>
<organism evidence="4 5">
    <name type="scientific">Asparagus officinalis</name>
    <name type="common">Garden asparagus</name>
    <dbReference type="NCBI Taxonomy" id="4686"/>
    <lineage>
        <taxon>Eukaryota</taxon>
        <taxon>Viridiplantae</taxon>
        <taxon>Streptophyta</taxon>
        <taxon>Embryophyta</taxon>
        <taxon>Tracheophyta</taxon>
        <taxon>Spermatophyta</taxon>
        <taxon>Magnoliopsida</taxon>
        <taxon>Liliopsida</taxon>
        <taxon>Asparagales</taxon>
        <taxon>Asparagaceae</taxon>
        <taxon>Asparagoideae</taxon>
        <taxon>Asparagus</taxon>
    </lineage>
</organism>
<protein>
    <recommendedName>
        <fullName evidence="3">RNA helicase C-terminal domain-containing protein</fullName>
    </recommendedName>
</protein>
<dbReference type="Gramene" id="ONK77487">
    <property type="protein sequence ID" value="ONK77487"/>
    <property type="gene ID" value="A4U43_C02F7070"/>
</dbReference>
<dbReference type="InterPro" id="IPR059023">
    <property type="entry name" value="RNA_hel_CTD"/>
</dbReference>
<keyword evidence="1" id="KW-0378">Hydrolase</keyword>
<gene>
    <name evidence="4" type="ORF">A4U43_C02F7070</name>
</gene>
<feature type="non-terminal residue" evidence="4">
    <location>
        <position position="1"/>
    </location>
</feature>
<dbReference type="AlphaFoldDB" id="A0A5P1FJB5"/>
<reference evidence="5" key="1">
    <citation type="journal article" date="2017" name="Nat. Commun.">
        <title>The asparagus genome sheds light on the origin and evolution of a young Y chromosome.</title>
        <authorList>
            <person name="Harkess A."/>
            <person name="Zhou J."/>
            <person name="Xu C."/>
            <person name="Bowers J.E."/>
            <person name="Van der Hulst R."/>
            <person name="Ayyampalayam S."/>
            <person name="Mercati F."/>
            <person name="Riccardi P."/>
            <person name="McKain M.R."/>
            <person name="Kakrana A."/>
            <person name="Tang H."/>
            <person name="Ray J."/>
            <person name="Groenendijk J."/>
            <person name="Arikit S."/>
            <person name="Mathioni S.M."/>
            <person name="Nakano M."/>
            <person name="Shan H."/>
            <person name="Telgmann-Rauber A."/>
            <person name="Kanno A."/>
            <person name="Yue Z."/>
            <person name="Chen H."/>
            <person name="Li W."/>
            <person name="Chen Y."/>
            <person name="Xu X."/>
            <person name="Zhang Y."/>
            <person name="Luo S."/>
            <person name="Chen H."/>
            <person name="Gao J."/>
            <person name="Mao Z."/>
            <person name="Pires J.C."/>
            <person name="Luo M."/>
            <person name="Kudrna D."/>
            <person name="Wing R.A."/>
            <person name="Meyers B.C."/>
            <person name="Yi K."/>
            <person name="Kong H."/>
            <person name="Lavrijsen P."/>
            <person name="Sunseri F."/>
            <person name="Falavigna A."/>
            <person name="Ye Y."/>
            <person name="Leebens-Mack J.H."/>
            <person name="Chen G."/>
        </authorList>
    </citation>
    <scope>NUCLEOTIDE SEQUENCE [LARGE SCALE GENOMIC DNA]</scope>
    <source>
        <strain evidence="5">cv. DH0086</strain>
    </source>
</reference>
<keyword evidence="5" id="KW-1185">Reference proteome</keyword>
<keyword evidence="2" id="KW-0067">ATP-binding</keyword>
<feature type="domain" description="RNA helicase C-terminal" evidence="3">
    <location>
        <begin position="3"/>
        <end position="59"/>
    </location>
</feature>
<evidence type="ECO:0000313" key="4">
    <source>
        <dbReference type="EMBL" id="ONK77487.1"/>
    </source>
</evidence>
<keyword evidence="2" id="KW-0347">Helicase</keyword>
<proteinExistence type="predicted"/>